<dbReference type="Pfam" id="PF12937">
    <property type="entry name" value="F-box-like"/>
    <property type="match status" value="1"/>
</dbReference>
<sequence length="401" mass="47096">MPKLLSCFVNGNEGQRDHVEHILPDKILIKVLSKLSAEQVWKCRMVCKRWFRLISDPYFANKLLYLERSPSIVLGQYLLGYKPNAFFYLDNNNNGRNRNKKTELRKWFAHYHQPTLVASCNGLLLFESSRNYFIGNPITKEIVNLVKPIKSFVRVCGFYFHSSTKEYKLLYVQCEGVIDYYSVISIGSVRGDLRDYNHDVPSPEGSKPVAVKNILYWKADDKFSPPCQHTITGFDTNNEEFFTLPHPSCNAIIKACKSRSRTIHGLMHLLEMEGRLTCWFLGLLFGFVYVLDDDENYRGTRNWTLMHKFNLKQDFKDYPLFKINGVRLDHDIKLLSIQNKELLLVWFYRGVFRYNIVTRTVRKLKGFKNKQRDDVFLTSYTKSVVSLKDLYPDLYSKYKRS</sequence>
<protein>
    <recommendedName>
        <fullName evidence="1">F-box domain-containing protein</fullName>
    </recommendedName>
</protein>
<accession>A0A1R3IUK7</accession>
<dbReference type="Gene3D" id="1.20.1280.50">
    <property type="match status" value="1"/>
</dbReference>
<evidence type="ECO:0000259" key="1">
    <source>
        <dbReference type="PROSITE" id="PS50181"/>
    </source>
</evidence>
<dbReference type="Gramene" id="OMO86268">
    <property type="protein sequence ID" value="OMO86268"/>
    <property type="gene ID" value="CCACVL1_09665"/>
</dbReference>
<dbReference type="InterPro" id="IPR017451">
    <property type="entry name" value="F-box-assoc_interact_dom"/>
</dbReference>
<keyword evidence="3" id="KW-1185">Reference proteome</keyword>
<evidence type="ECO:0000313" key="3">
    <source>
        <dbReference type="Proteomes" id="UP000188268"/>
    </source>
</evidence>
<evidence type="ECO:0000313" key="2">
    <source>
        <dbReference type="EMBL" id="OMO86268.1"/>
    </source>
</evidence>
<name>A0A1R3IUK7_COCAP</name>
<organism evidence="2 3">
    <name type="scientific">Corchorus capsularis</name>
    <name type="common">Jute</name>
    <dbReference type="NCBI Taxonomy" id="210143"/>
    <lineage>
        <taxon>Eukaryota</taxon>
        <taxon>Viridiplantae</taxon>
        <taxon>Streptophyta</taxon>
        <taxon>Embryophyta</taxon>
        <taxon>Tracheophyta</taxon>
        <taxon>Spermatophyta</taxon>
        <taxon>Magnoliopsida</taxon>
        <taxon>eudicotyledons</taxon>
        <taxon>Gunneridae</taxon>
        <taxon>Pentapetalae</taxon>
        <taxon>rosids</taxon>
        <taxon>malvids</taxon>
        <taxon>Malvales</taxon>
        <taxon>Malvaceae</taxon>
        <taxon>Grewioideae</taxon>
        <taxon>Apeibeae</taxon>
        <taxon>Corchorus</taxon>
    </lineage>
</organism>
<dbReference type="PANTHER" id="PTHR31672">
    <property type="entry name" value="BNACNNG10540D PROTEIN"/>
    <property type="match status" value="1"/>
</dbReference>
<reference evidence="2 3" key="1">
    <citation type="submission" date="2013-09" db="EMBL/GenBank/DDBJ databases">
        <title>Corchorus capsularis genome sequencing.</title>
        <authorList>
            <person name="Alam M."/>
            <person name="Haque M.S."/>
            <person name="Islam M.S."/>
            <person name="Emdad E.M."/>
            <person name="Islam M.M."/>
            <person name="Ahmed B."/>
            <person name="Halim A."/>
            <person name="Hossen Q.M.M."/>
            <person name="Hossain M.Z."/>
            <person name="Ahmed R."/>
            <person name="Khan M.M."/>
            <person name="Islam R."/>
            <person name="Rashid M.M."/>
            <person name="Khan S.A."/>
            <person name="Rahman M.S."/>
            <person name="Alam M."/>
        </authorList>
    </citation>
    <scope>NUCLEOTIDE SEQUENCE [LARGE SCALE GENOMIC DNA]</scope>
    <source>
        <strain evidence="3">cv. CVL-1</strain>
        <tissue evidence="2">Whole seedling</tissue>
    </source>
</reference>
<dbReference type="PANTHER" id="PTHR31672:SF13">
    <property type="entry name" value="F-BOX PROTEIN CPR30-LIKE"/>
    <property type="match status" value="1"/>
</dbReference>
<feature type="domain" description="F-box" evidence="1">
    <location>
        <begin position="23"/>
        <end position="63"/>
    </location>
</feature>
<dbReference type="InterPro" id="IPR013187">
    <property type="entry name" value="F-box-assoc_dom_typ3"/>
</dbReference>
<dbReference type="Pfam" id="PF08268">
    <property type="entry name" value="FBA_3"/>
    <property type="match status" value="1"/>
</dbReference>
<dbReference type="InterPro" id="IPR001810">
    <property type="entry name" value="F-box_dom"/>
</dbReference>
<dbReference type="OrthoDB" id="1002438at2759"/>
<dbReference type="EMBL" id="AWWV01009489">
    <property type="protein sequence ID" value="OMO86268.1"/>
    <property type="molecule type" value="Genomic_DNA"/>
</dbReference>
<dbReference type="PROSITE" id="PS50181">
    <property type="entry name" value="FBOX"/>
    <property type="match status" value="1"/>
</dbReference>
<proteinExistence type="predicted"/>
<dbReference type="NCBIfam" id="TIGR01640">
    <property type="entry name" value="F_box_assoc_1"/>
    <property type="match status" value="1"/>
</dbReference>
<dbReference type="AlphaFoldDB" id="A0A1R3IUK7"/>
<gene>
    <name evidence="2" type="ORF">CCACVL1_09665</name>
</gene>
<comment type="caution">
    <text evidence="2">The sequence shown here is derived from an EMBL/GenBank/DDBJ whole genome shotgun (WGS) entry which is preliminary data.</text>
</comment>
<dbReference type="SMART" id="SM00256">
    <property type="entry name" value="FBOX"/>
    <property type="match status" value="1"/>
</dbReference>
<dbReference type="InterPro" id="IPR036047">
    <property type="entry name" value="F-box-like_dom_sf"/>
</dbReference>
<dbReference type="Proteomes" id="UP000188268">
    <property type="component" value="Unassembled WGS sequence"/>
</dbReference>
<dbReference type="SUPFAM" id="SSF81383">
    <property type="entry name" value="F-box domain"/>
    <property type="match status" value="1"/>
</dbReference>
<dbReference type="InterPro" id="IPR050796">
    <property type="entry name" value="SCF_F-box_component"/>
</dbReference>
<dbReference type="OMA" id="HRCTMVV"/>